<evidence type="ECO:0000313" key="2">
    <source>
        <dbReference type="Proteomes" id="UP001470230"/>
    </source>
</evidence>
<comment type="caution">
    <text evidence="1">The sequence shown here is derived from an EMBL/GenBank/DDBJ whole genome shotgun (WGS) entry which is preliminary data.</text>
</comment>
<organism evidence="1 2">
    <name type="scientific">Tritrichomonas musculus</name>
    <dbReference type="NCBI Taxonomy" id="1915356"/>
    <lineage>
        <taxon>Eukaryota</taxon>
        <taxon>Metamonada</taxon>
        <taxon>Parabasalia</taxon>
        <taxon>Tritrichomonadida</taxon>
        <taxon>Tritrichomonadidae</taxon>
        <taxon>Tritrichomonas</taxon>
    </lineage>
</organism>
<proteinExistence type="predicted"/>
<sequence length="118" mass="14518">MMRTDTEAYKRIKLYQKPINNILRVKNHKMTRKERDYLEHKRWITYKKRQWNQNFNNAVAQAATFRRSQSRFRNAPWNAVGYTVNQERHRREIGADFYLNDGRHWHTDDSTDNMDFIP</sequence>
<gene>
    <name evidence="1" type="ORF">M9Y10_013257</name>
</gene>
<accession>A0ABR2I6X3</accession>
<keyword evidence="2" id="KW-1185">Reference proteome</keyword>
<evidence type="ECO:0000313" key="1">
    <source>
        <dbReference type="EMBL" id="KAK8858156.1"/>
    </source>
</evidence>
<protein>
    <submittedName>
        <fullName evidence="1">Uncharacterized protein</fullName>
    </submittedName>
</protein>
<dbReference type="EMBL" id="JAPFFF010000019">
    <property type="protein sequence ID" value="KAK8858156.1"/>
    <property type="molecule type" value="Genomic_DNA"/>
</dbReference>
<name>A0ABR2I6X3_9EUKA</name>
<reference evidence="1 2" key="1">
    <citation type="submission" date="2024-04" db="EMBL/GenBank/DDBJ databases">
        <title>Tritrichomonas musculus Genome.</title>
        <authorList>
            <person name="Alves-Ferreira E."/>
            <person name="Grigg M."/>
            <person name="Lorenzi H."/>
            <person name="Galac M."/>
        </authorList>
    </citation>
    <scope>NUCLEOTIDE SEQUENCE [LARGE SCALE GENOMIC DNA]</scope>
    <source>
        <strain evidence="1 2">EAF2021</strain>
    </source>
</reference>
<dbReference type="Proteomes" id="UP001470230">
    <property type="component" value="Unassembled WGS sequence"/>
</dbReference>